<keyword evidence="3" id="KW-1185">Reference proteome</keyword>
<organism evidence="2 3">
    <name type="scientific">Zizania palustris</name>
    <name type="common">Northern wild rice</name>
    <dbReference type="NCBI Taxonomy" id="103762"/>
    <lineage>
        <taxon>Eukaryota</taxon>
        <taxon>Viridiplantae</taxon>
        <taxon>Streptophyta</taxon>
        <taxon>Embryophyta</taxon>
        <taxon>Tracheophyta</taxon>
        <taxon>Spermatophyta</taxon>
        <taxon>Magnoliopsida</taxon>
        <taxon>Liliopsida</taxon>
        <taxon>Poales</taxon>
        <taxon>Poaceae</taxon>
        <taxon>BOP clade</taxon>
        <taxon>Oryzoideae</taxon>
        <taxon>Oryzeae</taxon>
        <taxon>Zizaniinae</taxon>
        <taxon>Zizania</taxon>
    </lineage>
</organism>
<dbReference type="OrthoDB" id="684620at2759"/>
<comment type="caution">
    <text evidence="2">The sequence shown here is derived from an EMBL/GenBank/DDBJ whole genome shotgun (WGS) entry which is preliminary data.</text>
</comment>
<reference evidence="2" key="2">
    <citation type="submission" date="2021-02" db="EMBL/GenBank/DDBJ databases">
        <authorList>
            <person name="Kimball J.A."/>
            <person name="Haas M.W."/>
            <person name="Macchietto M."/>
            <person name="Kono T."/>
            <person name="Duquette J."/>
            <person name="Shao M."/>
        </authorList>
    </citation>
    <scope>NUCLEOTIDE SEQUENCE</scope>
    <source>
        <tissue evidence="2">Fresh leaf tissue</tissue>
    </source>
</reference>
<sequence length="79" mass="8889">MYITPSAPRGSRRRQRGGQQRGDGNDPGYDGEPTEMYICYLCVDRDVMLIRRCPIYWDECHLVCYAPHSTAAAAAVFGC</sequence>
<feature type="region of interest" description="Disordered" evidence="1">
    <location>
        <begin position="1"/>
        <end position="33"/>
    </location>
</feature>
<protein>
    <submittedName>
        <fullName evidence="2">Uncharacterized protein</fullName>
    </submittedName>
</protein>
<dbReference type="EMBL" id="JAAALK010001365">
    <property type="protein sequence ID" value="KAG8042995.1"/>
    <property type="molecule type" value="Genomic_DNA"/>
</dbReference>
<dbReference type="AlphaFoldDB" id="A0A8J5QUI7"/>
<evidence type="ECO:0000256" key="1">
    <source>
        <dbReference type="SAM" id="MobiDB-lite"/>
    </source>
</evidence>
<dbReference type="Proteomes" id="UP000729402">
    <property type="component" value="Unassembled WGS sequence"/>
</dbReference>
<name>A0A8J5QUI7_ZIZPA</name>
<evidence type="ECO:0000313" key="2">
    <source>
        <dbReference type="EMBL" id="KAG8042995.1"/>
    </source>
</evidence>
<gene>
    <name evidence="2" type="ORF">GUJ93_ZPchr1151g22265</name>
</gene>
<accession>A0A8J5QUI7</accession>
<reference evidence="2" key="1">
    <citation type="journal article" date="2021" name="bioRxiv">
        <title>Whole Genome Assembly and Annotation of Northern Wild Rice, Zizania palustris L., Supports a Whole Genome Duplication in the Zizania Genus.</title>
        <authorList>
            <person name="Haas M."/>
            <person name="Kono T."/>
            <person name="Macchietto M."/>
            <person name="Millas R."/>
            <person name="McGilp L."/>
            <person name="Shao M."/>
            <person name="Duquette J."/>
            <person name="Hirsch C.N."/>
            <person name="Kimball J."/>
        </authorList>
    </citation>
    <scope>NUCLEOTIDE SEQUENCE</scope>
    <source>
        <tissue evidence="2">Fresh leaf tissue</tissue>
    </source>
</reference>
<proteinExistence type="predicted"/>
<evidence type="ECO:0000313" key="3">
    <source>
        <dbReference type="Proteomes" id="UP000729402"/>
    </source>
</evidence>